<dbReference type="Gene3D" id="3.80.10.10">
    <property type="entry name" value="Ribonuclease Inhibitor"/>
    <property type="match status" value="1"/>
</dbReference>
<dbReference type="PROSITE" id="PS51450">
    <property type="entry name" value="LRR"/>
    <property type="match status" value="1"/>
</dbReference>
<comment type="caution">
    <text evidence="1">The sequence shown here is derived from an EMBL/GenBank/DDBJ whole genome shotgun (WGS) entry which is preliminary data.</text>
</comment>
<evidence type="ECO:0000313" key="1">
    <source>
        <dbReference type="EMBL" id="EQA63199.1"/>
    </source>
</evidence>
<dbReference type="EMBL" id="AHMT02000024">
    <property type="protein sequence ID" value="EQA63199.1"/>
    <property type="molecule type" value="Genomic_DNA"/>
</dbReference>
<dbReference type="InterPro" id="IPR001611">
    <property type="entry name" value="Leu-rich_rpt"/>
</dbReference>
<accession>V6I898</accession>
<dbReference type="InterPro" id="IPR032675">
    <property type="entry name" value="LRR_dom_sf"/>
</dbReference>
<keyword evidence="2" id="KW-1185">Reference proteome</keyword>
<proteinExistence type="predicted"/>
<reference evidence="1" key="1">
    <citation type="submission" date="2013-05" db="EMBL/GenBank/DDBJ databases">
        <authorList>
            <person name="Harkins D.M."/>
            <person name="Durkin A.S."/>
            <person name="Brinkac L.M."/>
            <person name="Haft D.H."/>
            <person name="Selengut J.D."/>
            <person name="Sanka R."/>
            <person name="DePew J."/>
            <person name="Purushe J."/>
            <person name="Hartskeerl R.A."/>
            <person name="Ahmed A."/>
            <person name="van der Linden H."/>
            <person name="Goris M.G.A."/>
            <person name="Vinetz J.M."/>
            <person name="Sutton G.G."/>
            <person name="Nierman W.C."/>
            <person name="Fouts D.E."/>
        </authorList>
    </citation>
    <scope>NUCLEOTIDE SEQUENCE [LARGE SCALE GENOMIC DNA]</scope>
    <source>
        <strain evidence="1">L 60</strain>
    </source>
</reference>
<dbReference type="AlphaFoldDB" id="V6I898"/>
<protein>
    <submittedName>
        <fullName evidence="1">Leucine rich repeat protein</fullName>
    </submittedName>
</protein>
<name>V6I898_9LEPT</name>
<dbReference type="SUPFAM" id="SSF52075">
    <property type="entry name" value="Outer arm dynein light chain 1"/>
    <property type="match status" value="1"/>
</dbReference>
<sequence>MFFSKLQAEEVEKVIYKDLTKALQNPLDVLILYLSSRYLTILPAEIVQLKNLQILDLSDNQLSSEEKERIRKLLSEVTPLEGCHEF</sequence>
<organism evidence="1 2">
    <name type="scientific">Leptospira alexanderi serovar Manhao 3 str. L 60</name>
    <dbReference type="NCBI Taxonomy" id="1049759"/>
    <lineage>
        <taxon>Bacteria</taxon>
        <taxon>Pseudomonadati</taxon>
        <taxon>Spirochaetota</taxon>
        <taxon>Spirochaetia</taxon>
        <taxon>Leptospirales</taxon>
        <taxon>Leptospiraceae</taxon>
        <taxon>Leptospira</taxon>
    </lineage>
</organism>
<dbReference type="Proteomes" id="UP000018747">
    <property type="component" value="Unassembled WGS sequence"/>
</dbReference>
<gene>
    <name evidence="1" type="ORF">LEP1GSC062_3773</name>
</gene>
<evidence type="ECO:0000313" key="2">
    <source>
        <dbReference type="Proteomes" id="UP000018747"/>
    </source>
</evidence>